<accession>A0ABS8V225</accession>
<protein>
    <recommendedName>
        <fullName evidence="3">Secreted protein</fullName>
    </recommendedName>
</protein>
<evidence type="ECO:0000313" key="1">
    <source>
        <dbReference type="EMBL" id="MCD9640432.1"/>
    </source>
</evidence>
<reference evidence="1 2" key="1">
    <citation type="journal article" date="2021" name="BMC Genomics">
        <title>Datura genome reveals duplications of psychoactive alkaloid biosynthetic genes and high mutation rate following tissue culture.</title>
        <authorList>
            <person name="Rajewski A."/>
            <person name="Carter-House D."/>
            <person name="Stajich J."/>
            <person name="Litt A."/>
        </authorList>
    </citation>
    <scope>NUCLEOTIDE SEQUENCE [LARGE SCALE GENOMIC DNA]</scope>
    <source>
        <strain evidence="1">AR-01</strain>
    </source>
</reference>
<name>A0ABS8V225_DATST</name>
<organism evidence="1 2">
    <name type="scientific">Datura stramonium</name>
    <name type="common">Jimsonweed</name>
    <name type="synonym">Common thornapple</name>
    <dbReference type="NCBI Taxonomy" id="4076"/>
    <lineage>
        <taxon>Eukaryota</taxon>
        <taxon>Viridiplantae</taxon>
        <taxon>Streptophyta</taxon>
        <taxon>Embryophyta</taxon>
        <taxon>Tracheophyta</taxon>
        <taxon>Spermatophyta</taxon>
        <taxon>Magnoliopsida</taxon>
        <taxon>eudicotyledons</taxon>
        <taxon>Gunneridae</taxon>
        <taxon>Pentapetalae</taxon>
        <taxon>asterids</taxon>
        <taxon>lamiids</taxon>
        <taxon>Solanales</taxon>
        <taxon>Solanaceae</taxon>
        <taxon>Solanoideae</taxon>
        <taxon>Datureae</taxon>
        <taxon>Datura</taxon>
    </lineage>
</organism>
<dbReference type="EMBL" id="JACEIK010003122">
    <property type="protein sequence ID" value="MCD9640432.1"/>
    <property type="molecule type" value="Genomic_DNA"/>
</dbReference>
<evidence type="ECO:0000313" key="2">
    <source>
        <dbReference type="Proteomes" id="UP000823775"/>
    </source>
</evidence>
<keyword evidence="2" id="KW-1185">Reference proteome</keyword>
<gene>
    <name evidence="1" type="ORF">HAX54_025734</name>
</gene>
<comment type="caution">
    <text evidence="1">The sequence shown here is derived from an EMBL/GenBank/DDBJ whole genome shotgun (WGS) entry which is preliminary data.</text>
</comment>
<sequence>MRFLQFFTLGGLPPCIASDGAQLVMGQKHGMGWLGWSLCLLPSVEQCSVMLQRHPSAALWHGLRVHNTVWHRGQHGRRDTLASTTALFLALSHAFSLHFIPNLLLAD</sequence>
<evidence type="ECO:0008006" key="3">
    <source>
        <dbReference type="Google" id="ProtNLM"/>
    </source>
</evidence>
<proteinExistence type="predicted"/>
<dbReference type="Proteomes" id="UP000823775">
    <property type="component" value="Unassembled WGS sequence"/>
</dbReference>